<dbReference type="PANTHER" id="PTHR13833:SF73">
    <property type="entry name" value="NHL DOMAIN-CONTAINING PROTEIN"/>
    <property type="match status" value="1"/>
</dbReference>
<dbReference type="GeneID" id="105040581"/>
<keyword evidence="4" id="KW-1185">Reference proteome</keyword>
<evidence type="ECO:0000256" key="3">
    <source>
        <dbReference type="SAM" id="SignalP"/>
    </source>
</evidence>
<dbReference type="InterPro" id="IPR001258">
    <property type="entry name" value="NHL_repeat"/>
</dbReference>
<dbReference type="PANTHER" id="PTHR13833">
    <property type="match status" value="1"/>
</dbReference>
<feature type="chain" id="PRO_5027053132" evidence="3">
    <location>
        <begin position="27"/>
        <end position="478"/>
    </location>
</feature>
<dbReference type="InterPro" id="IPR011042">
    <property type="entry name" value="6-blade_b-propeller_TolB-like"/>
</dbReference>
<dbReference type="FunCoup" id="A0A6I9QUU1">
    <property type="interactions" value="3385"/>
</dbReference>
<feature type="region of interest" description="Disordered" evidence="2">
    <location>
        <begin position="335"/>
        <end position="454"/>
    </location>
</feature>
<evidence type="ECO:0000313" key="5">
    <source>
        <dbReference type="RefSeq" id="XP_010915472.1"/>
    </source>
</evidence>
<keyword evidence="3" id="KW-0732">Signal</keyword>
<evidence type="ECO:0000313" key="4">
    <source>
        <dbReference type="Proteomes" id="UP000504607"/>
    </source>
</evidence>
<dbReference type="SUPFAM" id="SSF101898">
    <property type="entry name" value="NHL repeat"/>
    <property type="match status" value="1"/>
</dbReference>
<keyword evidence="1" id="KW-0677">Repeat</keyword>
<reference evidence="5" key="1">
    <citation type="submission" date="2025-08" db="UniProtKB">
        <authorList>
            <consortium name="RefSeq"/>
        </authorList>
    </citation>
    <scope>IDENTIFICATION</scope>
</reference>
<dbReference type="KEGG" id="egu:105040581"/>
<name>A0A6I9QUU1_ELAGV</name>
<dbReference type="RefSeq" id="XP_010915472.1">
    <property type="nucleotide sequence ID" value="XM_010917170.3"/>
</dbReference>
<evidence type="ECO:0000256" key="2">
    <source>
        <dbReference type="SAM" id="MobiDB-lite"/>
    </source>
</evidence>
<protein>
    <submittedName>
        <fullName evidence="5">Uncharacterized protein LOC105040581</fullName>
    </submittedName>
</protein>
<dbReference type="Proteomes" id="UP000504607">
    <property type="component" value="Chromosome 3"/>
</dbReference>
<proteinExistence type="predicted"/>
<feature type="compositionally biased region" description="Basic and acidic residues" evidence="2">
    <location>
        <begin position="390"/>
        <end position="406"/>
    </location>
</feature>
<dbReference type="Gene3D" id="2.120.10.30">
    <property type="entry name" value="TolB, C-terminal domain"/>
    <property type="match status" value="1"/>
</dbReference>
<dbReference type="InParanoid" id="A0A6I9QUU1"/>
<feature type="signal peptide" evidence="3">
    <location>
        <begin position="1"/>
        <end position="26"/>
    </location>
</feature>
<accession>A0A6I9QUU1</accession>
<dbReference type="AlphaFoldDB" id="A0A6I9QUU1"/>
<gene>
    <name evidence="5" type="primary">LOC105040581</name>
</gene>
<dbReference type="OrthoDB" id="342730at2759"/>
<sequence length="478" mass="52081">MKRSLLLLLLLFLSLSTTLLPFTAQASPTVGAIVRHLSSVLRWTRASPKTPQSADGDFLAFESGYFVETVADGDKLGVVPHTIRVSPEGELFAVDSINNNIVRITPPLSQYSRARLVAGSFQGYAGHVDGKPSDARFNHPKGVAMDGKGNVYVADTSNLAIRKIGEGGVTTIAGGKSNVAGYRDGPSEDAKFSTDFDVVYVGKTCSLLVVDRGNAALRQISLQQEDCDYQYSSISPSDIAMVIGAVLAGYVSCLLQHGFGVIFQKKQASNQIEQQDSTIVEKPALIVESLKEEQIAGWPSFGRLISDLFKFGIEAIGTLLLNLIPLSVRRGRAKAGRTPLKDSLVMPEDKPEPPLVQKQKGPSPMLETLHAPNVIGDSPPKPQKSSKPPKFKDPSSKHRSSKRQDFAEFYGSGESPQLSSKSQKDRVRHRHRDKTGEVFGAVGPEPKSVEMKSADYGEPKFDHYNIRSKYASDNAYRY</sequence>
<evidence type="ECO:0000256" key="1">
    <source>
        <dbReference type="ARBA" id="ARBA00022737"/>
    </source>
</evidence>
<dbReference type="Pfam" id="PF01436">
    <property type="entry name" value="NHL"/>
    <property type="match status" value="1"/>
</dbReference>
<organism evidence="4 5">
    <name type="scientific">Elaeis guineensis var. tenera</name>
    <name type="common">Oil palm</name>
    <dbReference type="NCBI Taxonomy" id="51953"/>
    <lineage>
        <taxon>Eukaryota</taxon>
        <taxon>Viridiplantae</taxon>
        <taxon>Streptophyta</taxon>
        <taxon>Embryophyta</taxon>
        <taxon>Tracheophyta</taxon>
        <taxon>Spermatophyta</taxon>
        <taxon>Magnoliopsida</taxon>
        <taxon>Liliopsida</taxon>
        <taxon>Arecaceae</taxon>
        <taxon>Arecoideae</taxon>
        <taxon>Cocoseae</taxon>
        <taxon>Elaeidinae</taxon>
        <taxon>Elaeis</taxon>
    </lineage>
</organism>